<dbReference type="SUPFAM" id="SSF51366">
    <property type="entry name" value="Ribulose-phoshate binding barrel"/>
    <property type="match status" value="1"/>
</dbReference>
<dbReference type="AlphaFoldDB" id="A0A0M6XVT6"/>
<dbReference type="OrthoDB" id="9791357at2"/>
<organism evidence="2 3">
    <name type="scientific">Jannaschia rubra</name>
    <dbReference type="NCBI Taxonomy" id="282197"/>
    <lineage>
        <taxon>Bacteria</taxon>
        <taxon>Pseudomonadati</taxon>
        <taxon>Pseudomonadota</taxon>
        <taxon>Alphaproteobacteria</taxon>
        <taxon>Rhodobacterales</taxon>
        <taxon>Roseobacteraceae</taxon>
        <taxon>Jannaschia</taxon>
    </lineage>
</organism>
<dbReference type="Pfam" id="PF03437">
    <property type="entry name" value="BtpA"/>
    <property type="match status" value="1"/>
</dbReference>
<sequence length="281" mass="29729">MTQSISSTGGDAIRTIFGRPKALIGMIHCPPFPGAPRYRGQSMEAIHDACLRDAEALVSNGIHGLMVENHGDIPFSKPEDMGPETSAFLAVVADRLKRRFDVPMGVNVLANAPIPAFAVARAADAAFIRVNQWANAYVANEGFMEGRAAEAMRYRSLLRAEGIRVFADAHVKHGSHAITADRSVAELVRDLEFFDADAVIATGQRTGDSATAEEIEAVAAATSLPVLVGSGVTAENVVEILGPADAVIVASSLKEGGVWWNPVDPARVRAFTEAAKPATEG</sequence>
<evidence type="ECO:0000313" key="3">
    <source>
        <dbReference type="Proteomes" id="UP000048908"/>
    </source>
</evidence>
<accession>A0A0M6XVT6</accession>
<dbReference type="EMBL" id="CXPG01000024">
    <property type="protein sequence ID" value="CTQ34667.1"/>
    <property type="molecule type" value="Genomic_DNA"/>
</dbReference>
<proteinExistence type="inferred from homology"/>
<dbReference type="Gene3D" id="3.20.20.70">
    <property type="entry name" value="Aldolase class I"/>
    <property type="match status" value="1"/>
</dbReference>
<dbReference type="Proteomes" id="UP000048908">
    <property type="component" value="Unassembled WGS sequence"/>
</dbReference>
<name>A0A0M6XVT6_9RHOB</name>
<dbReference type="NCBIfam" id="TIGR00259">
    <property type="entry name" value="thylakoid_BtpA"/>
    <property type="match status" value="1"/>
</dbReference>
<gene>
    <name evidence="2" type="primary">sgcQ</name>
    <name evidence="2" type="ORF">JAN5088_03463</name>
</gene>
<reference evidence="2 3" key="1">
    <citation type="submission" date="2015-07" db="EMBL/GenBank/DDBJ databases">
        <authorList>
            <person name="Noorani M."/>
        </authorList>
    </citation>
    <scope>NUCLEOTIDE SEQUENCE [LARGE SCALE GENOMIC DNA]</scope>
    <source>
        <strain evidence="2 3">CECT 5088</strain>
    </source>
</reference>
<dbReference type="PANTHER" id="PTHR21381:SF3">
    <property type="entry name" value="SGC REGION PROTEIN SGCQ-RELATED"/>
    <property type="match status" value="1"/>
</dbReference>
<dbReference type="InterPro" id="IPR011060">
    <property type="entry name" value="RibuloseP-bd_barrel"/>
</dbReference>
<dbReference type="InterPro" id="IPR013785">
    <property type="entry name" value="Aldolase_TIM"/>
</dbReference>
<dbReference type="STRING" id="282197.SAMN04488517_1099"/>
<dbReference type="InterPro" id="IPR005137">
    <property type="entry name" value="BtpA"/>
</dbReference>
<comment type="similarity">
    <text evidence="1">Belongs to the BtpA family.</text>
</comment>
<dbReference type="PANTHER" id="PTHR21381">
    <property type="entry name" value="ZGC:162297"/>
    <property type="match status" value="1"/>
</dbReference>
<evidence type="ECO:0000256" key="1">
    <source>
        <dbReference type="ARBA" id="ARBA00006007"/>
    </source>
</evidence>
<keyword evidence="3" id="KW-1185">Reference proteome</keyword>
<evidence type="ECO:0000313" key="2">
    <source>
        <dbReference type="EMBL" id="CTQ34667.1"/>
    </source>
</evidence>
<dbReference type="RefSeq" id="WP_055684035.1">
    <property type="nucleotide sequence ID" value="NZ_CANMUL010000007.1"/>
</dbReference>
<dbReference type="PIRSF" id="PIRSF005956">
    <property type="entry name" value="BtpA"/>
    <property type="match status" value="1"/>
</dbReference>
<protein>
    <submittedName>
        <fullName evidence="2">Putative sgc region protein SgcQ</fullName>
    </submittedName>
</protein>